<protein>
    <recommendedName>
        <fullName evidence="3">Lysine biosynthesis protein LysW</fullName>
    </recommendedName>
</protein>
<gene>
    <name evidence="1" type="ORF">SD77_3596</name>
</gene>
<dbReference type="Gene3D" id="2.20.28.160">
    <property type="match status" value="1"/>
</dbReference>
<name>A0ABR5ANL1_BACBA</name>
<proteinExistence type="predicted"/>
<evidence type="ECO:0000313" key="1">
    <source>
        <dbReference type="EMBL" id="KIL72036.1"/>
    </source>
</evidence>
<evidence type="ECO:0008006" key="3">
    <source>
        <dbReference type="Google" id="ProtNLM"/>
    </source>
</evidence>
<keyword evidence="2" id="KW-1185">Reference proteome</keyword>
<evidence type="ECO:0000313" key="2">
    <source>
        <dbReference type="Proteomes" id="UP000031982"/>
    </source>
</evidence>
<sequence length="44" mass="5196">MREIELGDIAECPHCGKEFEINNLDEEEWNDFDSYFEHITTCDG</sequence>
<dbReference type="Proteomes" id="UP000031982">
    <property type="component" value="Unassembled WGS sequence"/>
</dbReference>
<reference evidence="1 2" key="1">
    <citation type="submission" date="2015-01" db="EMBL/GenBank/DDBJ databases">
        <title>Genome Assembly of Bacillus badius MTCC 1458.</title>
        <authorList>
            <person name="Verma A."/>
            <person name="Khatri I."/>
            <person name="Mual P."/>
            <person name="Subramanian S."/>
            <person name="Krishnamurthi S."/>
        </authorList>
    </citation>
    <scope>NUCLEOTIDE SEQUENCE [LARGE SCALE GENOMIC DNA]</scope>
    <source>
        <strain evidence="1 2">MTCC 1458</strain>
    </source>
</reference>
<organism evidence="1 2">
    <name type="scientific">Bacillus badius</name>
    <dbReference type="NCBI Taxonomy" id="1455"/>
    <lineage>
        <taxon>Bacteria</taxon>
        <taxon>Bacillati</taxon>
        <taxon>Bacillota</taxon>
        <taxon>Bacilli</taxon>
        <taxon>Bacillales</taxon>
        <taxon>Bacillaceae</taxon>
        <taxon>Pseudobacillus</taxon>
    </lineage>
</organism>
<dbReference type="EMBL" id="JXLP01000039">
    <property type="protein sequence ID" value="KIL72036.1"/>
    <property type="molecule type" value="Genomic_DNA"/>
</dbReference>
<dbReference type="RefSeq" id="WP_255211766.1">
    <property type="nucleotide sequence ID" value="NZ_JARTHD010000051.1"/>
</dbReference>
<comment type="caution">
    <text evidence="1">The sequence shown here is derived from an EMBL/GenBank/DDBJ whole genome shotgun (WGS) entry which is preliminary data.</text>
</comment>
<accession>A0ABR5ANL1</accession>